<evidence type="ECO:0000256" key="6">
    <source>
        <dbReference type="SAM" id="Phobius"/>
    </source>
</evidence>
<feature type="transmembrane region" description="Helical" evidence="6">
    <location>
        <begin position="136"/>
        <end position="158"/>
    </location>
</feature>
<evidence type="ECO:0000256" key="4">
    <source>
        <dbReference type="ARBA" id="ARBA00022989"/>
    </source>
</evidence>
<dbReference type="InterPro" id="IPR050833">
    <property type="entry name" value="Poly_Biosynth_Transport"/>
</dbReference>
<feature type="transmembrane region" description="Helical" evidence="6">
    <location>
        <begin position="100"/>
        <end position="124"/>
    </location>
</feature>
<dbReference type="PANTHER" id="PTHR30250:SF31">
    <property type="entry name" value="INNER MEMBRANE PROTEIN YGHQ"/>
    <property type="match status" value="1"/>
</dbReference>
<dbReference type="AlphaFoldDB" id="A0A328B9F3"/>
<name>A0A328B9F3_9CAUL</name>
<evidence type="ECO:0000313" key="8">
    <source>
        <dbReference type="Proteomes" id="UP000249524"/>
    </source>
</evidence>
<keyword evidence="3 6" id="KW-0812">Transmembrane</keyword>
<keyword evidence="8" id="KW-1185">Reference proteome</keyword>
<protein>
    <submittedName>
        <fullName evidence="7">Lipopolysaccharide biosynthesis protein</fullName>
    </submittedName>
</protein>
<keyword evidence="2" id="KW-1003">Cell membrane</keyword>
<dbReference type="EMBL" id="QFYS01000009">
    <property type="protein sequence ID" value="RAK63071.1"/>
    <property type="molecule type" value="Genomic_DNA"/>
</dbReference>
<dbReference type="Pfam" id="PF01943">
    <property type="entry name" value="Polysacc_synt"/>
    <property type="match status" value="1"/>
</dbReference>
<organism evidence="7 8">
    <name type="scientific">Phenylobacterium kunshanense</name>
    <dbReference type="NCBI Taxonomy" id="1445034"/>
    <lineage>
        <taxon>Bacteria</taxon>
        <taxon>Pseudomonadati</taxon>
        <taxon>Pseudomonadota</taxon>
        <taxon>Alphaproteobacteria</taxon>
        <taxon>Caulobacterales</taxon>
        <taxon>Caulobacteraceae</taxon>
        <taxon>Phenylobacterium</taxon>
    </lineage>
</organism>
<evidence type="ECO:0000256" key="3">
    <source>
        <dbReference type="ARBA" id="ARBA00022692"/>
    </source>
</evidence>
<evidence type="ECO:0000256" key="1">
    <source>
        <dbReference type="ARBA" id="ARBA00004651"/>
    </source>
</evidence>
<sequence>MTASEAEQIAGVRPILRRVVANAGLLLGGRTVNAVLGLIYMAIAARALGASAMGVLILIQAFAQFLGEVVKFQSWQTVIHYGARPVAENRPAEFQQVLRFSLVLDLGSTLIGVLAGVIGAIVFAGELGWTPAQAPVAALFMLSIAFMVSATPMGLLRLFDRFDVLAWQAGLISLIRVMGSLVALGFGASMEGFLLAWAAGTLGSWLYLAGSAYAEMRKRGLLTGFTWRGPLAAGLPGVWRFAWNTNLAATLDVAFTHVATLIVGALVGPSQAAFWRVGRQVADALAKPAKLLTPALYPELARLRAEDHHHAMWRLARNVGLLAGGVGVVLLAVSALFGPTLLTLVMGQSFAPAAAVMTWQVGAAVIGVFALPLEPMLVSLGKPGAAVRVRLAVSIVFLAALPFLVAQFGIIGAGAGLAASAGALALGMLWFILRENGTRRKAATPAPESAETSKGDV</sequence>
<dbReference type="InterPro" id="IPR002797">
    <property type="entry name" value="Polysacc_synth"/>
</dbReference>
<keyword evidence="5 6" id="KW-0472">Membrane</keyword>
<keyword evidence="4 6" id="KW-1133">Transmembrane helix</keyword>
<dbReference type="GO" id="GO:0005886">
    <property type="term" value="C:plasma membrane"/>
    <property type="evidence" value="ECO:0007669"/>
    <property type="project" value="UniProtKB-SubCell"/>
</dbReference>
<comment type="caution">
    <text evidence="7">The sequence shown here is derived from an EMBL/GenBank/DDBJ whole genome shotgun (WGS) entry which is preliminary data.</text>
</comment>
<feature type="transmembrane region" description="Helical" evidence="6">
    <location>
        <begin position="410"/>
        <end position="433"/>
    </location>
</feature>
<feature type="transmembrane region" description="Helical" evidence="6">
    <location>
        <begin position="165"/>
        <end position="188"/>
    </location>
</feature>
<evidence type="ECO:0000313" key="7">
    <source>
        <dbReference type="EMBL" id="RAK63071.1"/>
    </source>
</evidence>
<proteinExistence type="predicted"/>
<feature type="transmembrane region" description="Helical" evidence="6">
    <location>
        <begin position="34"/>
        <end position="59"/>
    </location>
</feature>
<gene>
    <name evidence="7" type="ORF">DJ019_17530</name>
</gene>
<dbReference type="Proteomes" id="UP000249524">
    <property type="component" value="Unassembled WGS sequence"/>
</dbReference>
<feature type="transmembrane region" description="Helical" evidence="6">
    <location>
        <begin position="194"/>
        <end position="214"/>
    </location>
</feature>
<feature type="transmembrane region" description="Helical" evidence="6">
    <location>
        <begin position="319"/>
        <end position="338"/>
    </location>
</feature>
<accession>A0A328B9F3</accession>
<evidence type="ECO:0000256" key="5">
    <source>
        <dbReference type="ARBA" id="ARBA00023136"/>
    </source>
</evidence>
<dbReference type="RefSeq" id="WP_111277446.1">
    <property type="nucleotide sequence ID" value="NZ_QFYS01000009.1"/>
</dbReference>
<feature type="transmembrane region" description="Helical" evidence="6">
    <location>
        <begin position="385"/>
        <end position="404"/>
    </location>
</feature>
<reference evidence="7 8" key="1">
    <citation type="submission" date="2018-05" db="EMBL/GenBank/DDBJ databases">
        <authorList>
            <person name="Lanie J.A."/>
            <person name="Ng W.-L."/>
            <person name="Kazmierczak K.M."/>
            <person name="Andrzejewski T.M."/>
            <person name="Davidsen T.M."/>
            <person name="Wayne K.J."/>
            <person name="Tettelin H."/>
            <person name="Glass J.I."/>
            <person name="Rusch D."/>
            <person name="Podicherti R."/>
            <person name="Tsui H.-C.T."/>
            <person name="Winkler M.E."/>
        </authorList>
    </citation>
    <scope>NUCLEOTIDE SEQUENCE [LARGE SCALE GENOMIC DNA]</scope>
    <source>
        <strain evidence="7 8">BUT-10</strain>
    </source>
</reference>
<feature type="transmembrane region" description="Helical" evidence="6">
    <location>
        <begin position="350"/>
        <end position="373"/>
    </location>
</feature>
<comment type="subcellular location">
    <subcellularLocation>
        <location evidence="1">Cell membrane</location>
        <topology evidence="1">Multi-pass membrane protein</topology>
    </subcellularLocation>
</comment>
<dbReference type="OrthoDB" id="493991at2"/>
<dbReference type="PANTHER" id="PTHR30250">
    <property type="entry name" value="PST FAMILY PREDICTED COLANIC ACID TRANSPORTER"/>
    <property type="match status" value="1"/>
</dbReference>
<evidence type="ECO:0000256" key="2">
    <source>
        <dbReference type="ARBA" id="ARBA00022475"/>
    </source>
</evidence>